<proteinExistence type="predicted"/>
<dbReference type="AlphaFoldDB" id="A0A8I0D222"/>
<dbReference type="GO" id="GO:0005886">
    <property type="term" value="C:plasma membrane"/>
    <property type="evidence" value="ECO:0007669"/>
    <property type="project" value="TreeGrafter"/>
</dbReference>
<evidence type="ECO:0000313" key="8">
    <source>
        <dbReference type="Proteomes" id="UP000615613"/>
    </source>
</evidence>
<keyword evidence="3 4" id="KW-0472">Membrane</keyword>
<dbReference type="PANTHER" id="PTHR43129:SF1">
    <property type="entry name" value="FOSMIDOMYCIN RESISTANCE PROTEIN"/>
    <property type="match status" value="1"/>
</dbReference>
<dbReference type="Pfam" id="PF07690">
    <property type="entry name" value="MFS_1"/>
    <property type="match status" value="2"/>
</dbReference>
<evidence type="ECO:0000313" key="6">
    <source>
        <dbReference type="EMBL" id="MBC3298592.1"/>
    </source>
</evidence>
<evidence type="ECO:0000256" key="1">
    <source>
        <dbReference type="ARBA" id="ARBA00022692"/>
    </source>
</evidence>
<dbReference type="SUPFAM" id="SSF103473">
    <property type="entry name" value="MFS general substrate transporter"/>
    <property type="match status" value="1"/>
</dbReference>
<feature type="transmembrane region" description="Helical" evidence="4">
    <location>
        <begin position="207"/>
        <end position="229"/>
    </location>
</feature>
<dbReference type="PROSITE" id="PS50850">
    <property type="entry name" value="MFS"/>
    <property type="match status" value="1"/>
</dbReference>
<feature type="transmembrane region" description="Helical" evidence="4">
    <location>
        <begin position="302"/>
        <end position="319"/>
    </location>
</feature>
<feature type="transmembrane region" description="Helical" evidence="4">
    <location>
        <begin position="41"/>
        <end position="62"/>
    </location>
</feature>
<evidence type="ECO:0000256" key="3">
    <source>
        <dbReference type="ARBA" id="ARBA00023136"/>
    </source>
</evidence>
<dbReference type="Gene3D" id="1.20.1250.20">
    <property type="entry name" value="MFS general substrate transporter like domains"/>
    <property type="match status" value="2"/>
</dbReference>
<protein>
    <submittedName>
        <fullName evidence="6">MFS transporter</fullName>
    </submittedName>
</protein>
<feature type="transmembrane region" description="Helical" evidence="4">
    <location>
        <begin position="249"/>
        <end position="270"/>
    </location>
</feature>
<keyword evidence="2 4" id="KW-1133">Transmembrane helix</keyword>
<evidence type="ECO:0000259" key="5">
    <source>
        <dbReference type="PROSITE" id="PS50850"/>
    </source>
</evidence>
<organism evidence="6">
    <name type="scientific">Pseudomonas tritici</name>
    <dbReference type="NCBI Taxonomy" id="2745518"/>
    <lineage>
        <taxon>Bacteria</taxon>
        <taxon>Pseudomonadati</taxon>
        <taxon>Pseudomonadota</taxon>
        <taxon>Gammaproteobacteria</taxon>
        <taxon>Pseudomonadales</taxon>
        <taxon>Pseudomonadaceae</taxon>
        <taxon>Pseudomonas</taxon>
    </lineage>
</organism>
<keyword evidence="1 4" id="KW-0812">Transmembrane</keyword>
<feature type="transmembrane region" description="Helical" evidence="4">
    <location>
        <begin position="162"/>
        <end position="186"/>
    </location>
</feature>
<feature type="transmembrane region" description="Helical" evidence="4">
    <location>
        <begin position="277"/>
        <end position="296"/>
    </location>
</feature>
<dbReference type="EMBL" id="JABWQF010000048">
    <property type="protein sequence ID" value="MBC3298592.1"/>
    <property type="molecule type" value="Genomic_DNA"/>
</dbReference>
<dbReference type="PANTHER" id="PTHR43129">
    <property type="entry name" value="FOSMIDOMYCIN RESISTANCE PROTEIN"/>
    <property type="match status" value="1"/>
</dbReference>
<dbReference type="EMBL" id="CP077084">
    <property type="protein sequence ID" value="QXH82206.1"/>
    <property type="molecule type" value="Genomic_DNA"/>
</dbReference>
<evidence type="ECO:0000313" key="7">
    <source>
        <dbReference type="EMBL" id="QXH82206.1"/>
    </source>
</evidence>
<feature type="domain" description="Major facilitator superfamily (MFS) profile" evidence="5">
    <location>
        <begin position="8"/>
        <end position="390"/>
    </location>
</feature>
<gene>
    <name evidence="7" type="ORF">HU722_0019720</name>
    <name evidence="6" type="ORF">HU722_44410</name>
</gene>
<sequence length="405" mass="41897">MTSFRIGLLPQVAAAHFVSHLHIMVLAALFPLLAAFFDVDYVQLGLALSLFNIVTALVQAPMGFAVDRFGARRLLLAALAVGSSSFLLIALVPNYLCLLIGMALAGVANAVYHPADYALLSRHIDPAHIGKAFSVHTFAGFLGAAVAPVFLLSIAVASTPAMAFAAAAGVGFVALAVLSIPGAALAQVNYVSPAADPAPLDTRRRSLLSPMVLSLTLLFVLLNLSTGAIEKFSVAALMQGQGVALTWANSALTAFLFASAFGVLAGGALADRTRRHGVVAASAFALACGLILLVATAHLSELALLLVLGVAGFLTGVIAPSRDMLVRAASPKGAEGKTFGIVSTGFNIGGTLGPVGFAWLLDQGHHNSIFWASAAFMGLTVALTLMQERHLAKARKMPALHPQFN</sequence>
<evidence type="ECO:0000256" key="2">
    <source>
        <dbReference type="ARBA" id="ARBA00022989"/>
    </source>
</evidence>
<dbReference type="GO" id="GO:0022857">
    <property type="term" value="F:transmembrane transporter activity"/>
    <property type="evidence" value="ECO:0007669"/>
    <property type="project" value="InterPro"/>
</dbReference>
<dbReference type="Proteomes" id="UP000615613">
    <property type="component" value="Chromosome"/>
</dbReference>
<accession>A0A8I0D222</accession>
<reference evidence="6" key="1">
    <citation type="journal article" date="2020" name="Microorganisms">
        <title>Reliable Identification of Environmental Pseudomonas Isolates Using the rpoD Gene.</title>
        <authorList>
            <consortium name="The Broad Institute Genome Sequencing Platform"/>
            <person name="Girard L."/>
            <person name="Lood C."/>
            <person name="Rokni-Zadeh H."/>
            <person name="van Noort V."/>
            <person name="Lavigne R."/>
            <person name="De Mot R."/>
        </authorList>
    </citation>
    <scope>NUCLEOTIDE SEQUENCE [LARGE SCALE GENOMIC DNA]</scope>
    <source>
        <strain evidence="6">SWRI145</strain>
    </source>
</reference>
<evidence type="ECO:0000256" key="4">
    <source>
        <dbReference type="SAM" id="Phobius"/>
    </source>
</evidence>
<dbReference type="InterPro" id="IPR036259">
    <property type="entry name" value="MFS_trans_sf"/>
</dbReference>
<reference evidence="7" key="2">
    <citation type="submission" date="2021-06" db="EMBL/GenBank/DDBJ databases">
        <title>Updating the genus Pseudomonas: Description of 43 new species and partition of the Pseudomonas putida group.</title>
        <authorList>
            <person name="Girard L."/>
            <person name="Lood C."/>
            <person name="Vandamme P."/>
            <person name="Rokni-Zadeh H."/>
            <person name="van Noort V."/>
            <person name="Hofte M."/>
            <person name="Lavigne R."/>
            <person name="De Mot R."/>
        </authorList>
    </citation>
    <scope>NUCLEOTIDE SEQUENCE</scope>
    <source>
        <strain evidence="7">SWRI145</strain>
    </source>
</reference>
<dbReference type="RefSeq" id="WP_065874185.1">
    <property type="nucleotide sequence ID" value="NZ_CP077084.1"/>
</dbReference>
<dbReference type="InterPro" id="IPR020846">
    <property type="entry name" value="MFS_dom"/>
</dbReference>
<dbReference type="InterPro" id="IPR011701">
    <property type="entry name" value="MFS"/>
</dbReference>
<feature type="transmembrane region" description="Helical" evidence="4">
    <location>
        <begin position="12"/>
        <end position="35"/>
    </location>
</feature>
<feature type="transmembrane region" description="Helical" evidence="4">
    <location>
        <begin position="339"/>
        <end position="361"/>
    </location>
</feature>
<dbReference type="KEGG" id="ptrt:HU722_0019720"/>
<feature type="transmembrane region" description="Helical" evidence="4">
    <location>
        <begin position="132"/>
        <end position="156"/>
    </location>
</feature>
<name>A0A8I0D222_9PSED</name>
<keyword evidence="8" id="KW-1185">Reference proteome</keyword>
<feature type="transmembrane region" description="Helical" evidence="4">
    <location>
        <begin position="367"/>
        <end position="386"/>
    </location>
</feature>